<keyword evidence="1 4" id="KW-0378">Hydrolase</keyword>
<dbReference type="Gene3D" id="2.60.40.1180">
    <property type="entry name" value="Golgi alpha-mannosidase II"/>
    <property type="match status" value="1"/>
</dbReference>
<reference evidence="4" key="2">
    <citation type="submission" date="2023-06" db="EMBL/GenBank/DDBJ databases">
        <authorList>
            <person name="Zeman M."/>
            <person name="Kubasova T."/>
            <person name="Jahodarova E."/>
            <person name="Nykrynova M."/>
            <person name="Rychlik I."/>
        </authorList>
    </citation>
    <scope>NUCLEOTIDE SEQUENCE</scope>
    <source>
        <strain evidence="4">ET39</strain>
    </source>
</reference>
<protein>
    <submittedName>
        <fullName evidence="4">Alpha-amylase family glycosyl hydrolase</fullName>
    </submittedName>
</protein>
<accession>A0ABT7UCM9</accession>
<dbReference type="EMBL" id="JAUDCG010000027">
    <property type="protein sequence ID" value="MDM8157379.1"/>
    <property type="molecule type" value="Genomic_DNA"/>
</dbReference>
<sequence length="443" mass="51791">MQRIREDDDSMWAEESVFYQIYPLGFCGAPFANDGVLCSRIHKVTQWIDHMKKLHVNALYLSPLFESDTHGYNTRDYRKVDCRLGTNEDFAQVCRSLHENGIRVVLDGVFNHVGRGFWAFEDVRAHREASPYRDWFYLDFSRDSNEHDGFWYEGWEGHYDLVKLNLENPAVVSYLFDCIREWVEQYDIDGLRLDVAYCLPPSFLKLLHAFCRQLKPDFFLVGELLHGDYNRWVNKEMLDSATNYECYKGLYSSFNSHNLFEIIHSLKRQFGPEEWTLYKGKHLLNFVDNHDVSRIASILQDSRHLPLIYALLFTMPGIPCIYYGSEWNATGRKEDGDPALRVCFDQPCWNVLCDWIARLSAVHQQQPALWKGDFHDVMITNEQCAFERSLGEERVWTIINAADRPYTFHAPGGERGHDLINDQLIDLTELQMPPLSAYIVAIR</sequence>
<evidence type="ECO:0000259" key="3">
    <source>
        <dbReference type="SMART" id="SM00642"/>
    </source>
</evidence>
<dbReference type="PANTHER" id="PTHR10357:SF210">
    <property type="entry name" value="MALTODEXTRIN GLUCOSIDASE"/>
    <property type="match status" value="1"/>
</dbReference>
<proteinExistence type="predicted"/>
<dbReference type="Pfam" id="PF00128">
    <property type="entry name" value="Alpha-amylase"/>
    <property type="match status" value="1"/>
</dbReference>
<dbReference type="SMART" id="SM00642">
    <property type="entry name" value="Aamy"/>
    <property type="match status" value="1"/>
</dbReference>
<dbReference type="SUPFAM" id="SSF51011">
    <property type="entry name" value="Glycosyl hydrolase domain"/>
    <property type="match status" value="1"/>
</dbReference>
<evidence type="ECO:0000313" key="4">
    <source>
        <dbReference type="EMBL" id="MDM8157379.1"/>
    </source>
</evidence>
<dbReference type="InterPro" id="IPR013780">
    <property type="entry name" value="Glyco_hydro_b"/>
</dbReference>
<dbReference type="InterPro" id="IPR017853">
    <property type="entry name" value="GH"/>
</dbReference>
<feature type="domain" description="Glycosyl hydrolase family 13 catalytic" evidence="3">
    <location>
        <begin position="20"/>
        <end position="363"/>
    </location>
</feature>
<dbReference type="SUPFAM" id="SSF51445">
    <property type="entry name" value="(Trans)glycosidases"/>
    <property type="match status" value="1"/>
</dbReference>
<name>A0ABT7UCM9_9FIRM</name>
<dbReference type="InterPro" id="IPR006047">
    <property type="entry name" value="GH13_cat_dom"/>
</dbReference>
<dbReference type="RefSeq" id="WP_289607838.1">
    <property type="nucleotide sequence ID" value="NZ_JAUDCG010000027.1"/>
</dbReference>
<evidence type="ECO:0000256" key="1">
    <source>
        <dbReference type="ARBA" id="ARBA00022801"/>
    </source>
</evidence>
<evidence type="ECO:0000313" key="5">
    <source>
        <dbReference type="Proteomes" id="UP001529340"/>
    </source>
</evidence>
<comment type="caution">
    <text evidence="4">The sequence shown here is derived from an EMBL/GenBank/DDBJ whole genome shotgun (WGS) entry which is preliminary data.</text>
</comment>
<dbReference type="GO" id="GO:0016787">
    <property type="term" value="F:hydrolase activity"/>
    <property type="evidence" value="ECO:0007669"/>
    <property type="project" value="UniProtKB-KW"/>
</dbReference>
<dbReference type="Proteomes" id="UP001529340">
    <property type="component" value="Unassembled WGS sequence"/>
</dbReference>
<evidence type="ECO:0000256" key="2">
    <source>
        <dbReference type="ARBA" id="ARBA00023295"/>
    </source>
</evidence>
<reference evidence="4" key="1">
    <citation type="submission" date="2023-06" db="EMBL/GenBank/DDBJ databases">
        <title>Identification and characterization of horizontal gene transfer across gut microbiota members of farm animals based on homology search.</title>
        <authorList>
            <person name="Schwarzerova J."/>
            <person name="Nykrynova M."/>
            <person name="Jureckova K."/>
            <person name="Cejkova D."/>
            <person name="Rychlik I."/>
        </authorList>
    </citation>
    <scope>NUCLEOTIDE SEQUENCE</scope>
    <source>
        <strain evidence="4">ET39</strain>
    </source>
</reference>
<dbReference type="PANTHER" id="PTHR10357">
    <property type="entry name" value="ALPHA-AMYLASE FAMILY MEMBER"/>
    <property type="match status" value="1"/>
</dbReference>
<dbReference type="Gene3D" id="3.20.20.80">
    <property type="entry name" value="Glycosidases"/>
    <property type="match status" value="1"/>
</dbReference>
<keyword evidence="5" id="KW-1185">Reference proteome</keyword>
<organism evidence="4 5">
    <name type="scientific">Amedibacillus dolichus</name>
    <dbReference type="NCBI Taxonomy" id="31971"/>
    <lineage>
        <taxon>Bacteria</taxon>
        <taxon>Bacillati</taxon>
        <taxon>Bacillota</taxon>
        <taxon>Erysipelotrichia</taxon>
        <taxon>Erysipelotrichales</taxon>
        <taxon>Erysipelotrichaceae</taxon>
        <taxon>Amedibacillus</taxon>
    </lineage>
</organism>
<keyword evidence="2" id="KW-0326">Glycosidase</keyword>
<gene>
    <name evidence="4" type="ORF">QUV96_06995</name>
</gene>
<dbReference type="CDD" id="cd11353">
    <property type="entry name" value="AmyAc_euk_bac_CMD_like"/>
    <property type="match status" value="1"/>
</dbReference>